<protein>
    <submittedName>
        <fullName evidence="3">Transcriptional regulator ATRX homolog</fullName>
    </submittedName>
</protein>
<feature type="region of interest" description="Disordered" evidence="1">
    <location>
        <begin position="1"/>
        <end position="124"/>
    </location>
</feature>
<feature type="compositionally biased region" description="Basic and acidic residues" evidence="1">
    <location>
        <begin position="114"/>
        <end position="124"/>
    </location>
</feature>
<dbReference type="PANTHER" id="PTHR33480">
    <property type="entry name" value="SET DOMAIN-CONTAINING PROTEIN-RELATED"/>
    <property type="match status" value="1"/>
</dbReference>
<name>A0A9Y4KDQ6_9TELE</name>
<dbReference type="AlphaFoldDB" id="A0A9Y4KDQ6"/>
<reference evidence="3" key="1">
    <citation type="submission" date="2025-08" db="UniProtKB">
        <authorList>
            <consortium name="RefSeq"/>
        </authorList>
    </citation>
    <scope>IDENTIFICATION</scope>
</reference>
<dbReference type="PANTHER" id="PTHR33480:SF5">
    <property type="entry name" value="SI:DKEY-51D8.9"/>
    <property type="match status" value="1"/>
</dbReference>
<dbReference type="RefSeq" id="XP_008288938.1">
    <property type="nucleotide sequence ID" value="XM_008290716.1"/>
</dbReference>
<dbReference type="GeneID" id="103363804"/>
<evidence type="ECO:0000313" key="3">
    <source>
        <dbReference type="RefSeq" id="XP_008288938.1"/>
    </source>
</evidence>
<proteinExistence type="predicted"/>
<accession>A0A9Y4KDQ6</accession>
<evidence type="ECO:0000256" key="1">
    <source>
        <dbReference type="SAM" id="MobiDB-lite"/>
    </source>
</evidence>
<gene>
    <name evidence="3" type="primary">LOC103363804</name>
</gene>
<organism evidence="2 3">
    <name type="scientific">Stegastes partitus</name>
    <name type="common">bicolor damselfish</name>
    <dbReference type="NCBI Taxonomy" id="144197"/>
    <lineage>
        <taxon>Eukaryota</taxon>
        <taxon>Metazoa</taxon>
        <taxon>Chordata</taxon>
        <taxon>Craniata</taxon>
        <taxon>Vertebrata</taxon>
        <taxon>Euteleostomi</taxon>
        <taxon>Actinopterygii</taxon>
        <taxon>Neopterygii</taxon>
        <taxon>Teleostei</taxon>
        <taxon>Neoteleostei</taxon>
        <taxon>Acanthomorphata</taxon>
        <taxon>Ovalentaria</taxon>
        <taxon>Pomacentridae</taxon>
        <taxon>Stegastes</taxon>
    </lineage>
</organism>
<keyword evidence="2" id="KW-1185">Reference proteome</keyword>
<sequence length="189" mass="21880">MMLVNEDQQHLSTTSSPVERQKKTATKRRHDDNTGSESDVDKEEQQQTPKRPCVDWSDDEVDGKDQPVDIAPRLERRKKTSTKQKPEEDSDEEEQSVTAAPYATGGKKTIMKSGKTDRKIQVKRPWTKEEKDAVQQRMTKFIALKKVPAKHDCLLCISKVSPVLSTRTWKDVKYFVYNEIIKTKRKLEF</sequence>
<evidence type="ECO:0000313" key="2">
    <source>
        <dbReference type="Proteomes" id="UP000694891"/>
    </source>
</evidence>
<dbReference type="Proteomes" id="UP000694891">
    <property type="component" value="Unplaced"/>
</dbReference>